<gene>
    <name evidence="4" type="ORF">POJ06DRAFT_242015</name>
</gene>
<sequence length="272" mass="29820">MPRRHLSTSSASGTQITASSTHSPSSASPTIRIMSEPPSYTDAVSVQPLNLPVFQFLRDKRIILASGSPRRKELLNQIGITNFDVVKSGFAEDLNKSELSVYEYVQETASQKALSVYKQEIESEDEPALIIAADTIVLSKNQIVEKPKSAIDHFRMLQSLRDDDFPHRVFTAVACVAPLAEPVYPGYNLQTHIEETQVFFAKDVSDEFLSAYVASGEAKDAAGGYQIQGKGALLIDKIVGDYSNVVGLPLKATLQLMEKTLIHADESESEDL</sequence>
<protein>
    <submittedName>
        <fullName evidence="4">Maf-like protein-domain-containing protein</fullName>
    </submittedName>
</protein>
<dbReference type="Pfam" id="PF02545">
    <property type="entry name" value="Maf"/>
    <property type="match status" value="1"/>
</dbReference>
<evidence type="ECO:0000256" key="1">
    <source>
        <dbReference type="ARBA" id="ARBA00001968"/>
    </source>
</evidence>
<dbReference type="InterPro" id="IPR003697">
    <property type="entry name" value="Maf-like"/>
</dbReference>
<feature type="region of interest" description="Disordered" evidence="3">
    <location>
        <begin position="1"/>
        <end position="34"/>
    </location>
</feature>
<dbReference type="InterPro" id="IPR029001">
    <property type="entry name" value="ITPase-like_fam"/>
</dbReference>
<evidence type="ECO:0000256" key="2">
    <source>
        <dbReference type="ARBA" id="ARBA00022801"/>
    </source>
</evidence>
<dbReference type="HAMAP" id="MF_00528">
    <property type="entry name" value="Maf"/>
    <property type="match status" value="1"/>
</dbReference>
<dbReference type="RefSeq" id="XP_056046935.1">
    <property type="nucleotide sequence ID" value="XM_056186182.1"/>
</dbReference>
<accession>A0AAD7QXY7</accession>
<feature type="compositionally biased region" description="Polar residues" evidence="3">
    <location>
        <begin position="7"/>
        <end position="16"/>
    </location>
</feature>
<name>A0AAD7QXY7_9ASCO</name>
<dbReference type="CDD" id="cd00555">
    <property type="entry name" value="Maf"/>
    <property type="match status" value="1"/>
</dbReference>
<evidence type="ECO:0000313" key="4">
    <source>
        <dbReference type="EMBL" id="KAJ8103485.1"/>
    </source>
</evidence>
<dbReference type="EMBL" id="JARPMG010000001">
    <property type="protein sequence ID" value="KAJ8103485.1"/>
    <property type="molecule type" value="Genomic_DNA"/>
</dbReference>
<keyword evidence="2" id="KW-0378">Hydrolase</keyword>
<evidence type="ECO:0000256" key="3">
    <source>
        <dbReference type="SAM" id="MobiDB-lite"/>
    </source>
</evidence>
<keyword evidence="5" id="KW-1185">Reference proteome</keyword>
<organism evidence="4 5">
    <name type="scientific">Lipomyces tetrasporus</name>
    <dbReference type="NCBI Taxonomy" id="54092"/>
    <lineage>
        <taxon>Eukaryota</taxon>
        <taxon>Fungi</taxon>
        <taxon>Dikarya</taxon>
        <taxon>Ascomycota</taxon>
        <taxon>Saccharomycotina</taxon>
        <taxon>Lipomycetes</taxon>
        <taxon>Lipomycetales</taxon>
        <taxon>Lipomycetaceae</taxon>
        <taxon>Lipomyces</taxon>
    </lineage>
</organism>
<dbReference type="PANTHER" id="PTHR43213">
    <property type="entry name" value="BIFUNCTIONAL DTTP/UTP PYROPHOSPHATASE/METHYLTRANSFERASE PROTEIN-RELATED"/>
    <property type="match status" value="1"/>
</dbReference>
<proteinExistence type="inferred from homology"/>
<comment type="caution">
    <text evidence="4">The sequence shown here is derived from an EMBL/GenBank/DDBJ whole genome shotgun (WGS) entry which is preliminary data.</text>
</comment>
<dbReference type="GeneID" id="80881348"/>
<dbReference type="NCBIfam" id="TIGR00172">
    <property type="entry name" value="maf"/>
    <property type="match status" value="1"/>
</dbReference>
<dbReference type="SUPFAM" id="SSF52972">
    <property type="entry name" value="ITPase-like"/>
    <property type="match status" value="1"/>
</dbReference>
<reference evidence="4" key="1">
    <citation type="submission" date="2023-03" db="EMBL/GenBank/DDBJ databases">
        <title>Near-Complete genome sequence of Lipomyces tetrasporous NRRL Y-64009, an oleaginous yeast capable of growing on lignocellulosic hydrolysates.</title>
        <authorList>
            <consortium name="Lawrence Berkeley National Laboratory"/>
            <person name="Jagtap S.S."/>
            <person name="Liu J.-J."/>
            <person name="Walukiewicz H.E."/>
            <person name="Pangilinan J."/>
            <person name="Lipzen A."/>
            <person name="Ahrendt S."/>
            <person name="Koriabine M."/>
            <person name="Cobaugh K."/>
            <person name="Salamov A."/>
            <person name="Yoshinaga Y."/>
            <person name="Ng V."/>
            <person name="Daum C."/>
            <person name="Grigoriev I.V."/>
            <person name="Slininger P.J."/>
            <person name="Dien B.S."/>
            <person name="Jin Y.-S."/>
            <person name="Rao C.V."/>
        </authorList>
    </citation>
    <scope>NUCLEOTIDE SEQUENCE</scope>
    <source>
        <strain evidence="4">NRRL Y-64009</strain>
    </source>
</reference>
<feature type="compositionally biased region" description="Low complexity" evidence="3">
    <location>
        <begin position="17"/>
        <end position="30"/>
    </location>
</feature>
<comment type="cofactor">
    <cofactor evidence="1">
        <name>a divalent metal cation</name>
        <dbReference type="ChEBI" id="CHEBI:60240"/>
    </cofactor>
</comment>
<dbReference type="AlphaFoldDB" id="A0AAD7QXY7"/>
<dbReference type="Gene3D" id="3.90.950.10">
    <property type="match status" value="1"/>
</dbReference>
<dbReference type="GO" id="GO:0047429">
    <property type="term" value="F:nucleoside triphosphate diphosphatase activity"/>
    <property type="evidence" value="ECO:0007669"/>
    <property type="project" value="InterPro"/>
</dbReference>
<dbReference type="PANTHER" id="PTHR43213:SF5">
    <property type="entry name" value="BIFUNCTIONAL DTTP_UTP PYROPHOSPHATASE_METHYLTRANSFERASE PROTEIN-RELATED"/>
    <property type="match status" value="1"/>
</dbReference>
<dbReference type="Proteomes" id="UP001217417">
    <property type="component" value="Unassembled WGS sequence"/>
</dbReference>
<evidence type="ECO:0000313" key="5">
    <source>
        <dbReference type="Proteomes" id="UP001217417"/>
    </source>
</evidence>